<keyword evidence="3" id="KW-1185">Reference proteome</keyword>
<keyword evidence="1" id="KW-1133">Transmembrane helix</keyword>
<gene>
    <name evidence="2" type="ORF">IFR04_003443</name>
</gene>
<dbReference type="EMBL" id="JAFJYH010000034">
    <property type="protein sequence ID" value="KAG4423476.1"/>
    <property type="molecule type" value="Genomic_DNA"/>
</dbReference>
<proteinExistence type="predicted"/>
<accession>A0A8H7WEL6</accession>
<dbReference type="AlphaFoldDB" id="A0A8H7WEL6"/>
<reference evidence="2" key="1">
    <citation type="submission" date="2021-02" db="EMBL/GenBank/DDBJ databases">
        <title>Genome sequence Cadophora malorum strain M34.</title>
        <authorList>
            <person name="Stefanovic E."/>
            <person name="Vu D."/>
            <person name="Scully C."/>
            <person name="Dijksterhuis J."/>
            <person name="Roader J."/>
            <person name="Houbraken J."/>
        </authorList>
    </citation>
    <scope>NUCLEOTIDE SEQUENCE</scope>
    <source>
        <strain evidence="2">M34</strain>
    </source>
</reference>
<feature type="transmembrane region" description="Helical" evidence="1">
    <location>
        <begin position="47"/>
        <end position="65"/>
    </location>
</feature>
<dbReference type="OrthoDB" id="422736at2759"/>
<evidence type="ECO:0000256" key="1">
    <source>
        <dbReference type="SAM" id="Phobius"/>
    </source>
</evidence>
<evidence type="ECO:0000313" key="2">
    <source>
        <dbReference type="EMBL" id="KAG4423476.1"/>
    </source>
</evidence>
<comment type="caution">
    <text evidence="2">The sequence shown here is derived from an EMBL/GenBank/DDBJ whole genome shotgun (WGS) entry which is preliminary data.</text>
</comment>
<protein>
    <submittedName>
        <fullName evidence="2">Uncharacterized protein</fullName>
    </submittedName>
</protein>
<organism evidence="2 3">
    <name type="scientific">Cadophora malorum</name>
    <dbReference type="NCBI Taxonomy" id="108018"/>
    <lineage>
        <taxon>Eukaryota</taxon>
        <taxon>Fungi</taxon>
        <taxon>Dikarya</taxon>
        <taxon>Ascomycota</taxon>
        <taxon>Pezizomycotina</taxon>
        <taxon>Leotiomycetes</taxon>
        <taxon>Helotiales</taxon>
        <taxon>Ploettnerulaceae</taxon>
        <taxon>Cadophora</taxon>
    </lineage>
</organism>
<keyword evidence="1" id="KW-0812">Transmembrane</keyword>
<dbReference type="PANTHER" id="PTHR36587:SF2">
    <property type="entry name" value="EXPRESSION SITE-ASSOCIATED GENE 3 (ESAG3)-LIKE PROTEIN"/>
    <property type="match status" value="1"/>
</dbReference>
<name>A0A8H7WEL6_9HELO</name>
<dbReference type="CDD" id="cd22997">
    <property type="entry name" value="GT_LH"/>
    <property type="match status" value="1"/>
</dbReference>
<evidence type="ECO:0000313" key="3">
    <source>
        <dbReference type="Proteomes" id="UP000664132"/>
    </source>
</evidence>
<dbReference type="Proteomes" id="UP000664132">
    <property type="component" value="Unassembled WGS sequence"/>
</dbReference>
<dbReference type="PANTHER" id="PTHR36587">
    <property type="entry name" value="EXPRESSION SITE-ASSOCIATED GENE 3 (ESAG3)-LIKE PROTEIN"/>
    <property type="match status" value="1"/>
</dbReference>
<keyword evidence="1" id="KW-0472">Membrane</keyword>
<sequence length="552" mass="63547">MRVSLPLWAQRLTETGYQKVHDAEEKIVPGGRGILARIRNSSSRMKIYAGMAIAFIFILSLNIFSDGPHLPHSHTTEVDAKYLHVLIPANKRDINLCKTVASAAALRYPIPTLVNWKKNFSDPELYNVGDSHIGKIKGVLDYLNTLPADRDDDLVVLVDGYDIWFQLRPETLLERYFDINQRADERVQKRLGKSATKTEGIRQSIVFSAQKKCWPRDSDDPACFAAPESSLPKDIYGPLTDTKVDNDENEYIKFRPRYLNSGVMMGELGSVKKFFNRSVEVMALGQHKGSDQNVFSQIFGEQEFQREVIRERYLTSRQRFARWLKSAFGMKEASVLDPHPSHKLMSPAEGAPFEYGIGLDYASALGHPTVFAEYDSEWLQYDDPASIEQASKKLGISPQHVHHLLDDIASSLPPFWSQNPMEDMLPFDKDWHNVSLHTNLWTANVPAMIHHNAHINGMKNLRQKSWDKVWFQPFLRQLLNAYVNEPYRAFAVLRDGDKETAWWSKYQNKWETHSDNKKHEWISWKTLCGGDEFEKELFRDGLGPWTPPRFDY</sequence>